<dbReference type="Pfam" id="PF00512">
    <property type="entry name" value="HisKA"/>
    <property type="match status" value="1"/>
</dbReference>
<dbReference type="InterPro" id="IPR003661">
    <property type="entry name" value="HisK_dim/P_dom"/>
</dbReference>
<dbReference type="CDD" id="cd00082">
    <property type="entry name" value="HisKA"/>
    <property type="match status" value="1"/>
</dbReference>
<dbReference type="InterPro" id="IPR005467">
    <property type="entry name" value="His_kinase_dom"/>
</dbReference>
<dbReference type="InterPro" id="IPR035965">
    <property type="entry name" value="PAS-like_dom_sf"/>
</dbReference>
<dbReference type="SMART" id="SM00387">
    <property type="entry name" value="HATPase_c"/>
    <property type="match status" value="1"/>
</dbReference>
<dbReference type="SUPFAM" id="SSF47384">
    <property type="entry name" value="Homodimeric domain of signal transducing histidine kinase"/>
    <property type="match status" value="1"/>
</dbReference>
<comment type="catalytic activity">
    <reaction evidence="1">
        <text>ATP + protein L-histidine = ADP + protein N-phospho-L-histidine.</text>
        <dbReference type="EC" id="2.7.13.3"/>
    </reaction>
</comment>
<keyword evidence="6" id="KW-0902">Two-component regulatory system</keyword>
<organism evidence="9 10">
    <name type="scientific">Sediminitomix flava</name>
    <dbReference type="NCBI Taxonomy" id="379075"/>
    <lineage>
        <taxon>Bacteria</taxon>
        <taxon>Pseudomonadati</taxon>
        <taxon>Bacteroidota</taxon>
        <taxon>Cytophagia</taxon>
        <taxon>Cytophagales</taxon>
        <taxon>Flammeovirgaceae</taxon>
        <taxon>Sediminitomix</taxon>
    </lineage>
</organism>
<keyword evidence="3" id="KW-0597">Phosphoprotein</keyword>
<accession>A0A315Z8A4</accession>
<dbReference type="PANTHER" id="PTHR43711">
    <property type="entry name" value="TWO-COMPONENT HISTIDINE KINASE"/>
    <property type="match status" value="1"/>
</dbReference>
<feature type="transmembrane region" description="Helical" evidence="7">
    <location>
        <begin position="12"/>
        <end position="33"/>
    </location>
</feature>
<keyword evidence="7" id="KW-1133">Transmembrane helix</keyword>
<dbReference type="Gene3D" id="1.10.287.130">
    <property type="match status" value="1"/>
</dbReference>
<evidence type="ECO:0000313" key="9">
    <source>
        <dbReference type="EMBL" id="PWJ39266.1"/>
    </source>
</evidence>
<evidence type="ECO:0000256" key="1">
    <source>
        <dbReference type="ARBA" id="ARBA00000085"/>
    </source>
</evidence>
<evidence type="ECO:0000256" key="2">
    <source>
        <dbReference type="ARBA" id="ARBA00012438"/>
    </source>
</evidence>
<evidence type="ECO:0000256" key="6">
    <source>
        <dbReference type="ARBA" id="ARBA00023012"/>
    </source>
</evidence>
<feature type="domain" description="Histidine kinase" evidence="8">
    <location>
        <begin position="309"/>
        <end position="529"/>
    </location>
</feature>
<feature type="transmembrane region" description="Helical" evidence="7">
    <location>
        <begin position="123"/>
        <end position="143"/>
    </location>
</feature>
<evidence type="ECO:0000259" key="8">
    <source>
        <dbReference type="PROSITE" id="PS50109"/>
    </source>
</evidence>
<feature type="transmembrane region" description="Helical" evidence="7">
    <location>
        <begin position="40"/>
        <end position="58"/>
    </location>
</feature>
<evidence type="ECO:0000256" key="7">
    <source>
        <dbReference type="SAM" id="Phobius"/>
    </source>
</evidence>
<sequence>MFVGISTIYLKVELSTLNTLIIIFQCVSFVLLFSEYTFRIGLYTLWFIPLFSFIYSWSGIVGSIQGGVASMIVSLIALIFIIRNRTQKLFVVAGLITYLIIAVALNNVFMLTAMTTAGGIFEILKFVLIFLVMTHIGVLLVYITNQIDSQSEKINENNKQLYIQTTKYEQLIKSIKEDYFLFSENTDGKLSYVSPSYFTVLGYDEVKTMDEIISEDEEVLRWIHTRNRLLKGTTDTVTLNFKVKSQKNEKGVSVLKVQQNVRKGINGEILGIDGIAQDITERLTYQTHLVEALAKEKQLNALKTNLISTVSHQFRTPLTVIQSSTELLQLYMRKQEIESPKTQKLTNRVVDTVLYMNEMVDDILFFRSLEENPQLEPQCTEQSFSVFITNLVTKYNPLIKGDKTILLDQIGEEKTFSFDEKIMGHVFGNLLSNAIKYTPPHCASPKIKVEYHTNYLNAFIIDHGIGINKEDITKLFTPFFRGENTKNYKGTGLGLVIAKEYLQSHRGAIRVESVEGEGTTFKIRLPYQRG</sequence>
<evidence type="ECO:0000256" key="4">
    <source>
        <dbReference type="ARBA" id="ARBA00022679"/>
    </source>
</evidence>
<dbReference type="SMART" id="SM00388">
    <property type="entry name" value="HisKA"/>
    <property type="match status" value="1"/>
</dbReference>
<dbReference type="Gene3D" id="3.30.450.20">
    <property type="entry name" value="PAS domain"/>
    <property type="match status" value="1"/>
</dbReference>
<keyword evidence="5" id="KW-0418">Kinase</keyword>
<reference evidence="9 10" key="1">
    <citation type="submission" date="2018-03" db="EMBL/GenBank/DDBJ databases">
        <title>Genomic Encyclopedia of Archaeal and Bacterial Type Strains, Phase II (KMG-II): from individual species to whole genera.</title>
        <authorList>
            <person name="Goeker M."/>
        </authorList>
    </citation>
    <scope>NUCLEOTIDE SEQUENCE [LARGE SCALE GENOMIC DNA]</scope>
    <source>
        <strain evidence="9 10">DSM 28229</strain>
    </source>
</reference>
<dbReference type="InterPro" id="IPR036890">
    <property type="entry name" value="HATPase_C_sf"/>
</dbReference>
<dbReference type="InterPro" id="IPR050736">
    <property type="entry name" value="Sensor_HK_Regulatory"/>
</dbReference>
<dbReference type="SUPFAM" id="SSF55874">
    <property type="entry name" value="ATPase domain of HSP90 chaperone/DNA topoisomerase II/histidine kinase"/>
    <property type="match status" value="1"/>
</dbReference>
<evidence type="ECO:0000256" key="5">
    <source>
        <dbReference type="ARBA" id="ARBA00022777"/>
    </source>
</evidence>
<comment type="caution">
    <text evidence="9">The sequence shown here is derived from an EMBL/GenBank/DDBJ whole genome shotgun (WGS) entry which is preliminary data.</text>
</comment>
<dbReference type="Proteomes" id="UP000245535">
    <property type="component" value="Unassembled WGS sequence"/>
</dbReference>
<name>A0A315Z8A4_SEDFL</name>
<dbReference type="Gene3D" id="3.30.565.10">
    <property type="entry name" value="Histidine kinase-like ATPase, C-terminal domain"/>
    <property type="match status" value="1"/>
</dbReference>
<evidence type="ECO:0000313" key="10">
    <source>
        <dbReference type="Proteomes" id="UP000245535"/>
    </source>
</evidence>
<evidence type="ECO:0000256" key="3">
    <source>
        <dbReference type="ARBA" id="ARBA00022553"/>
    </source>
</evidence>
<dbReference type="InterPro" id="IPR004358">
    <property type="entry name" value="Sig_transdc_His_kin-like_C"/>
</dbReference>
<protein>
    <recommendedName>
        <fullName evidence="2">histidine kinase</fullName>
        <ecNumber evidence="2">2.7.13.3</ecNumber>
    </recommendedName>
</protein>
<dbReference type="EC" id="2.7.13.3" evidence="2"/>
<dbReference type="PANTHER" id="PTHR43711:SF26">
    <property type="entry name" value="SENSOR HISTIDINE KINASE RCSC"/>
    <property type="match status" value="1"/>
</dbReference>
<dbReference type="FunFam" id="3.30.565.10:FF:000006">
    <property type="entry name" value="Sensor histidine kinase WalK"/>
    <property type="match status" value="1"/>
</dbReference>
<dbReference type="EMBL" id="QGDO01000006">
    <property type="protein sequence ID" value="PWJ39266.1"/>
    <property type="molecule type" value="Genomic_DNA"/>
</dbReference>
<dbReference type="InterPro" id="IPR036097">
    <property type="entry name" value="HisK_dim/P_sf"/>
</dbReference>
<dbReference type="RefSeq" id="WP_211323896.1">
    <property type="nucleotide sequence ID" value="NZ_QGDO01000006.1"/>
</dbReference>
<feature type="transmembrane region" description="Helical" evidence="7">
    <location>
        <begin position="64"/>
        <end position="82"/>
    </location>
</feature>
<gene>
    <name evidence="9" type="ORF">BC781_106167</name>
</gene>
<keyword evidence="4" id="KW-0808">Transferase</keyword>
<proteinExistence type="predicted"/>
<keyword evidence="7" id="KW-0812">Transmembrane</keyword>
<dbReference type="PROSITE" id="PS50109">
    <property type="entry name" value="HIS_KIN"/>
    <property type="match status" value="1"/>
</dbReference>
<dbReference type="SUPFAM" id="SSF55785">
    <property type="entry name" value="PYP-like sensor domain (PAS domain)"/>
    <property type="match status" value="1"/>
</dbReference>
<dbReference type="PRINTS" id="PR00344">
    <property type="entry name" value="BCTRLSENSOR"/>
</dbReference>
<dbReference type="GO" id="GO:0000155">
    <property type="term" value="F:phosphorelay sensor kinase activity"/>
    <property type="evidence" value="ECO:0007669"/>
    <property type="project" value="InterPro"/>
</dbReference>
<keyword evidence="10" id="KW-1185">Reference proteome</keyword>
<dbReference type="AlphaFoldDB" id="A0A315Z8A4"/>
<dbReference type="InterPro" id="IPR003594">
    <property type="entry name" value="HATPase_dom"/>
</dbReference>
<keyword evidence="7" id="KW-0472">Membrane</keyword>
<feature type="transmembrane region" description="Helical" evidence="7">
    <location>
        <begin position="89"/>
        <end position="111"/>
    </location>
</feature>
<dbReference type="Pfam" id="PF02518">
    <property type="entry name" value="HATPase_c"/>
    <property type="match status" value="1"/>
</dbReference>